<evidence type="ECO:0000256" key="1">
    <source>
        <dbReference type="SAM" id="Phobius"/>
    </source>
</evidence>
<feature type="transmembrane region" description="Helical" evidence="1">
    <location>
        <begin position="32"/>
        <end position="50"/>
    </location>
</feature>
<keyword evidence="1" id="KW-0812">Transmembrane</keyword>
<keyword evidence="1" id="KW-1133">Transmembrane helix</keyword>
<sequence>MQIPCLFVVNTLRWKKVAMADNTVRYFKMARLIALGHTLIGTLPFIAGAIDRSSEEFWTGKIGFGLWCGTWMWITGILGIAGTSREKTSSSKSHPTSGMYRTARGVSAGYVSLAQGPDDGPVDMPVQEAGGVGTFPDGQPQGVPMVQVSGQPQASQVSWAEGFEEQLQMVPGHMQATQTVMTSAPEMQIDHGAEGDPCDDLKKANVLFSLSDAVIFRSFYFFINLLT</sequence>
<dbReference type="EMBL" id="JARQWQ010000134">
    <property type="protein sequence ID" value="KAK2548945.1"/>
    <property type="molecule type" value="Genomic_DNA"/>
</dbReference>
<comment type="caution">
    <text evidence="2">The sequence shown here is derived from an EMBL/GenBank/DDBJ whole genome shotgun (WGS) entry which is preliminary data.</text>
</comment>
<reference evidence="2" key="1">
    <citation type="journal article" date="2023" name="G3 (Bethesda)">
        <title>Whole genome assembly and annotation of the endangered Caribbean coral Acropora cervicornis.</title>
        <authorList>
            <person name="Selwyn J.D."/>
            <person name="Vollmer S.V."/>
        </authorList>
    </citation>
    <scope>NUCLEOTIDE SEQUENCE</scope>
    <source>
        <strain evidence="2">K2</strain>
    </source>
</reference>
<name>A0AAD9UTE1_ACRCE</name>
<protein>
    <submittedName>
        <fullName evidence="2">Uncharacterized protein</fullName>
    </submittedName>
</protein>
<proteinExistence type="predicted"/>
<feature type="transmembrane region" description="Helical" evidence="1">
    <location>
        <begin position="62"/>
        <end position="82"/>
    </location>
</feature>
<keyword evidence="1" id="KW-0472">Membrane</keyword>
<evidence type="ECO:0000313" key="3">
    <source>
        <dbReference type="Proteomes" id="UP001249851"/>
    </source>
</evidence>
<dbReference type="AlphaFoldDB" id="A0AAD9UTE1"/>
<evidence type="ECO:0000313" key="2">
    <source>
        <dbReference type="EMBL" id="KAK2548945.1"/>
    </source>
</evidence>
<dbReference type="Proteomes" id="UP001249851">
    <property type="component" value="Unassembled WGS sequence"/>
</dbReference>
<reference evidence="2" key="2">
    <citation type="journal article" date="2023" name="Science">
        <title>Genomic signatures of disease resistance in endangered staghorn corals.</title>
        <authorList>
            <person name="Vollmer S.V."/>
            <person name="Selwyn J.D."/>
            <person name="Despard B.A."/>
            <person name="Roesel C.L."/>
        </authorList>
    </citation>
    <scope>NUCLEOTIDE SEQUENCE</scope>
    <source>
        <strain evidence="2">K2</strain>
    </source>
</reference>
<keyword evidence="3" id="KW-1185">Reference proteome</keyword>
<organism evidence="2 3">
    <name type="scientific">Acropora cervicornis</name>
    <name type="common">Staghorn coral</name>
    <dbReference type="NCBI Taxonomy" id="6130"/>
    <lineage>
        <taxon>Eukaryota</taxon>
        <taxon>Metazoa</taxon>
        <taxon>Cnidaria</taxon>
        <taxon>Anthozoa</taxon>
        <taxon>Hexacorallia</taxon>
        <taxon>Scleractinia</taxon>
        <taxon>Astrocoeniina</taxon>
        <taxon>Acroporidae</taxon>
        <taxon>Acropora</taxon>
    </lineage>
</organism>
<gene>
    <name evidence="2" type="ORF">P5673_030688</name>
</gene>
<accession>A0AAD9UTE1</accession>